<dbReference type="Proteomes" id="UP000095401">
    <property type="component" value="Chromosome"/>
</dbReference>
<evidence type="ECO:0000313" key="2">
    <source>
        <dbReference type="Proteomes" id="UP000095401"/>
    </source>
</evidence>
<sequence>MSLDDTVIIIITTRNHHDLVPFGNIHVLIGICLQNTDRTKVIHVLFFSLMEGISRLIDRLSGE</sequence>
<dbReference type="AlphaFoldDB" id="A0A1D8ILE5"/>
<evidence type="ECO:0000313" key="1">
    <source>
        <dbReference type="EMBL" id="AOU97277.1"/>
    </source>
</evidence>
<keyword evidence="2" id="KW-1185">Reference proteome</keyword>
<organism evidence="1 2">
    <name type="scientific">Acidihalobacter yilgarnensis</name>
    <dbReference type="NCBI Taxonomy" id="2819280"/>
    <lineage>
        <taxon>Bacteria</taxon>
        <taxon>Pseudomonadati</taxon>
        <taxon>Pseudomonadota</taxon>
        <taxon>Gammaproteobacteria</taxon>
        <taxon>Chromatiales</taxon>
        <taxon>Ectothiorhodospiraceae</taxon>
        <taxon>Acidihalobacter</taxon>
    </lineage>
</organism>
<reference evidence="2" key="1">
    <citation type="submission" date="2016-09" db="EMBL/GenBank/DDBJ databases">
        <title>Acidihalobacter prosperus F5.</title>
        <authorList>
            <person name="Khaleque H.N."/>
            <person name="Ramsay J.P."/>
            <person name="Kaksonen A.H."/>
            <person name="Boxall N.J."/>
            <person name="Watkin E.L.J."/>
        </authorList>
    </citation>
    <scope>NUCLEOTIDE SEQUENCE [LARGE SCALE GENOMIC DNA]</scope>
    <source>
        <strain evidence="2">F5</strain>
    </source>
</reference>
<protein>
    <submittedName>
        <fullName evidence="1">Uncharacterized protein</fullName>
    </submittedName>
</protein>
<proteinExistence type="predicted"/>
<gene>
    <name evidence="1" type="ORF">BI364_04030</name>
</gene>
<dbReference type="EMBL" id="CP017415">
    <property type="protein sequence ID" value="AOU97277.1"/>
    <property type="molecule type" value="Genomic_DNA"/>
</dbReference>
<dbReference type="KEGG" id="aprs:BI364_04030"/>
<name>A0A1D8ILE5_9GAMM</name>
<accession>A0A1D8ILE5</accession>